<dbReference type="AlphaFoldDB" id="A0A150IW13"/>
<reference evidence="2 3" key="1">
    <citation type="journal article" date="2016" name="ISME J.">
        <title>Chasing the elusive Euryarchaeota class WSA2: genomes reveal a uniquely fastidious methyl-reducing methanogen.</title>
        <authorList>
            <person name="Nobu M.K."/>
            <person name="Narihiro T."/>
            <person name="Kuroda K."/>
            <person name="Mei R."/>
            <person name="Liu W.T."/>
        </authorList>
    </citation>
    <scope>NUCLEOTIDE SEQUENCE [LARGE SCALE GENOMIC DNA]</scope>
    <source>
        <strain evidence="2">U1lsi0528_Bin055</strain>
    </source>
</reference>
<evidence type="ECO:0000313" key="2">
    <source>
        <dbReference type="EMBL" id="KYC49122.1"/>
    </source>
</evidence>
<accession>A0A150IW13</accession>
<protein>
    <recommendedName>
        <fullName evidence="1">DUF7345 domain-containing protein</fullName>
    </recommendedName>
</protein>
<dbReference type="EMBL" id="LNGC01000107">
    <property type="protein sequence ID" value="KYC49122.1"/>
    <property type="molecule type" value="Genomic_DNA"/>
</dbReference>
<dbReference type="InterPro" id="IPR055769">
    <property type="entry name" value="DUF7345"/>
</dbReference>
<organism evidence="2 3">
    <name type="scientific">Candidatus Methanofastidiosum methylothiophilum</name>
    <dbReference type="NCBI Taxonomy" id="1705564"/>
    <lineage>
        <taxon>Archaea</taxon>
        <taxon>Methanobacteriati</taxon>
        <taxon>Methanobacteriota</taxon>
        <taxon>Stenosarchaea group</taxon>
        <taxon>Candidatus Methanofastidiosia</taxon>
        <taxon>Candidatus Methanofastidiosales</taxon>
        <taxon>Candidatus Methanofastidiosaceae</taxon>
        <taxon>Candidatus Methanofastidiosum</taxon>
    </lineage>
</organism>
<dbReference type="Pfam" id="PF24036">
    <property type="entry name" value="DUF7345"/>
    <property type="match status" value="1"/>
</dbReference>
<dbReference type="Proteomes" id="UP000075398">
    <property type="component" value="Unassembled WGS sequence"/>
</dbReference>
<proteinExistence type="predicted"/>
<evidence type="ECO:0000259" key="1">
    <source>
        <dbReference type="Pfam" id="PF24036"/>
    </source>
</evidence>
<sequence length="163" mass="18407">MKSKAMMLFGIFAILFLSSLGGVISEESNSIYIKIYEDGSALWNLETKFELKTQTDIDFFNGYMAALEEDKEFIIQQKKDSLQEIINDVAYSSGREMTVENISLNYQSIDSINKKFGLVNIKFVWKGFGLKDKDMIKIGDAFSKGSIIEEGEVLLIECPKGIL</sequence>
<name>A0A150IW13_9EURY</name>
<comment type="caution">
    <text evidence="2">The sequence shown here is derived from an EMBL/GenBank/DDBJ whole genome shotgun (WGS) entry which is preliminary data.</text>
</comment>
<evidence type="ECO:0000313" key="3">
    <source>
        <dbReference type="Proteomes" id="UP000075398"/>
    </source>
</evidence>
<feature type="domain" description="DUF7345" evidence="1">
    <location>
        <begin position="33"/>
        <end position="161"/>
    </location>
</feature>
<gene>
    <name evidence="2" type="ORF">AMQ22_01720</name>
</gene>